<dbReference type="SUPFAM" id="SSF53383">
    <property type="entry name" value="PLP-dependent transferases"/>
    <property type="match status" value="1"/>
</dbReference>
<reference evidence="4" key="1">
    <citation type="submission" date="2018-05" db="EMBL/GenBank/DDBJ databases">
        <authorList>
            <person name="Lanie J.A."/>
            <person name="Ng W.-L."/>
            <person name="Kazmierczak K.M."/>
            <person name="Andrzejewski T.M."/>
            <person name="Davidsen T.M."/>
            <person name="Wayne K.J."/>
            <person name="Tettelin H."/>
            <person name="Glass J.I."/>
            <person name="Rusch D."/>
            <person name="Podicherti R."/>
            <person name="Tsui H.-C.T."/>
            <person name="Winkler M.E."/>
        </authorList>
    </citation>
    <scope>NUCLEOTIDE SEQUENCE</scope>
</reference>
<name>A0A381TBU7_9ZZZZ</name>
<comment type="similarity">
    <text evidence="2">Belongs to the class-V pyridoxal-phosphate-dependent aminotransferase family. NifS/IscS subfamily.</text>
</comment>
<evidence type="ECO:0000313" key="4">
    <source>
        <dbReference type="EMBL" id="SVA13078.1"/>
    </source>
</evidence>
<evidence type="ECO:0000256" key="2">
    <source>
        <dbReference type="ARBA" id="ARBA00006490"/>
    </source>
</evidence>
<dbReference type="InterPro" id="IPR015424">
    <property type="entry name" value="PyrdxlP-dep_Trfase"/>
</dbReference>
<dbReference type="Gene3D" id="3.90.1150.10">
    <property type="entry name" value="Aspartate Aminotransferase, domain 1"/>
    <property type="match status" value="1"/>
</dbReference>
<sequence length="97" mass="10599">MKEVIKQIYLDYASTTPLAREVVSEMEAVMNGQSFGNPSSVDHLFGKQAHEAVENARLEIASLINADSDEIVWTSGATEANNLAILGLARFKKNGFK</sequence>
<gene>
    <name evidence="4" type="ORF">METZ01_LOCUS65932</name>
</gene>
<protein>
    <recommendedName>
        <fullName evidence="3">Aminotransferase class V domain-containing protein</fullName>
    </recommendedName>
</protein>
<evidence type="ECO:0000259" key="3">
    <source>
        <dbReference type="Pfam" id="PF00266"/>
    </source>
</evidence>
<dbReference type="InterPro" id="IPR015421">
    <property type="entry name" value="PyrdxlP-dep_Trfase_major"/>
</dbReference>
<evidence type="ECO:0000256" key="1">
    <source>
        <dbReference type="ARBA" id="ARBA00001933"/>
    </source>
</evidence>
<organism evidence="4">
    <name type="scientific">marine metagenome</name>
    <dbReference type="NCBI Taxonomy" id="408172"/>
    <lineage>
        <taxon>unclassified sequences</taxon>
        <taxon>metagenomes</taxon>
        <taxon>ecological metagenomes</taxon>
    </lineage>
</organism>
<comment type="cofactor">
    <cofactor evidence="1">
        <name>pyridoxal 5'-phosphate</name>
        <dbReference type="ChEBI" id="CHEBI:597326"/>
    </cofactor>
</comment>
<accession>A0A381TBU7</accession>
<dbReference type="Gene3D" id="3.40.640.10">
    <property type="entry name" value="Type I PLP-dependent aspartate aminotransferase-like (Major domain)"/>
    <property type="match status" value="1"/>
</dbReference>
<feature type="non-terminal residue" evidence="4">
    <location>
        <position position="97"/>
    </location>
</feature>
<dbReference type="EMBL" id="UINC01004268">
    <property type="protein sequence ID" value="SVA13078.1"/>
    <property type="molecule type" value="Genomic_DNA"/>
</dbReference>
<dbReference type="PANTHER" id="PTHR11601">
    <property type="entry name" value="CYSTEINE DESULFURYLASE FAMILY MEMBER"/>
    <property type="match status" value="1"/>
</dbReference>
<dbReference type="InterPro" id="IPR015422">
    <property type="entry name" value="PyrdxlP-dep_Trfase_small"/>
</dbReference>
<feature type="domain" description="Aminotransferase class V" evidence="3">
    <location>
        <begin position="8"/>
        <end position="94"/>
    </location>
</feature>
<proteinExistence type="inferred from homology"/>
<dbReference type="InterPro" id="IPR000192">
    <property type="entry name" value="Aminotrans_V_dom"/>
</dbReference>
<dbReference type="AlphaFoldDB" id="A0A381TBU7"/>
<dbReference type="Pfam" id="PF00266">
    <property type="entry name" value="Aminotran_5"/>
    <property type="match status" value="1"/>
</dbReference>
<dbReference type="PANTHER" id="PTHR11601:SF34">
    <property type="entry name" value="CYSTEINE DESULFURASE"/>
    <property type="match status" value="1"/>
</dbReference>